<dbReference type="InterPro" id="IPR002219">
    <property type="entry name" value="PKC_DAG/PE"/>
</dbReference>
<dbReference type="PROSITE" id="PS00479">
    <property type="entry name" value="ZF_DAG_PE_1"/>
    <property type="match status" value="1"/>
</dbReference>
<dbReference type="PROSITE" id="PS50081">
    <property type="entry name" value="ZF_DAG_PE_2"/>
    <property type="match status" value="1"/>
</dbReference>
<keyword evidence="6" id="KW-1185">Reference proteome</keyword>
<dbReference type="SUPFAM" id="SSF57889">
    <property type="entry name" value="Cysteine-rich domain"/>
    <property type="match status" value="1"/>
</dbReference>
<keyword evidence="1" id="KW-0479">Metal-binding</keyword>
<dbReference type="InParanoid" id="A0A409YYI2"/>
<keyword evidence="2" id="KW-0862">Zinc</keyword>
<evidence type="ECO:0000259" key="4">
    <source>
        <dbReference type="PROSITE" id="PS50081"/>
    </source>
</evidence>
<name>A0A409YYI2_9AGAR</name>
<dbReference type="STRING" id="181874.A0A409YYI2"/>
<reference evidence="5 6" key="1">
    <citation type="journal article" date="2018" name="Evol. Lett.">
        <title>Horizontal gene cluster transfer increased hallucinogenic mushroom diversity.</title>
        <authorList>
            <person name="Reynolds H.T."/>
            <person name="Vijayakumar V."/>
            <person name="Gluck-Thaler E."/>
            <person name="Korotkin H.B."/>
            <person name="Matheny P.B."/>
            <person name="Slot J.C."/>
        </authorList>
    </citation>
    <scope>NUCLEOTIDE SEQUENCE [LARGE SCALE GENOMIC DNA]</scope>
    <source>
        <strain evidence="5 6">2629</strain>
    </source>
</reference>
<evidence type="ECO:0000313" key="5">
    <source>
        <dbReference type="EMBL" id="PPR08077.1"/>
    </source>
</evidence>
<gene>
    <name evidence="5" type="ORF">CVT24_010538</name>
</gene>
<organism evidence="5 6">
    <name type="scientific">Panaeolus cyanescens</name>
    <dbReference type="NCBI Taxonomy" id="181874"/>
    <lineage>
        <taxon>Eukaryota</taxon>
        <taxon>Fungi</taxon>
        <taxon>Dikarya</taxon>
        <taxon>Basidiomycota</taxon>
        <taxon>Agaricomycotina</taxon>
        <taxon>Agaricomycetes</taxon>
        <taxon>Agaricomycetidae</taxon>
        <taxon>Agaricales</taxon>
        <taxon>Agaricineae</taxon>
        <taxon>Galeropsidaceae</taxon>
        <taxon>Panaeolus</taxon>
    </lineage>
</organism>
<evidence type="ECO:0000256" key="3">
    <source>
        <dbReference type="SAM" id="MobiDB-lite"/>
    </source>
</evidence>
<feature type="region of interest" description="Disordered" evidence="3">
    <location>
        <begin position="173"/>
        <end position="208"/>
    </location>
</feature>
<evidence type="ECO:0000256" key="2">
    <source>
        <dbReference type="ARBA" id="ARBA00022833"/>
    </source>
</evidence>
<accession>A0A409YYI2</accession>
<evidence type="ECO:0000313" key="6">
    <source>
        <dbReference type="Proteomes" id="UP000284842"/>
    </source>
</evidence>
<dbReference type="EMBL" id="NHTK01000155">
    <property type="protein sequence ID" value="PPR08077.1"/>
    <property type="molecule type" value="Genomic_DNA"/>
</dbReference>
<feature type="region of interest" description="Disordered" evidence="3">
    <location>
        <begin position="1"/>
        <end position="60"/>
    </location>
</feature>
<dbReference type="SUPFAM" id="SSF48371">
    <property type="entry name" value="ARM repeat"/>
    <property type="match status" value="1"/>
</dbReference>
<dbReference type="OrthoDB" id="6270916at2759"/>
<evidence type="ECO:0000256" key="1">
    <source>
        <dbReference type="ARBA" id="ARBA00022723"/>
    </source>
</evidence>
<protein>
    <recommendedName>
        <fullName evidence="4">Phorbol-ester/DAG-type domain-containing protein</fullName>
    </recommendedName>
</protein>
<feature type="domain" description="Phorbol-ester/DAG-type" evidence="4">
    <location>
        <begin position="576"/>
        <end position="626"/>
    </location>
</feature>
<dbReference type="InterPro" id="IPR046349">
    <property type="entry name" value="C1-like_sf"/>
</dbReference>
<dbReference type="InterPro" id="IPR016024">
    <property type="entry name" value="ARM-type_fold"/>
</dbReference>
<dbReference type="Gene3D" id="3.30.60.20">
    <property type="match status" value="1"/>
</dbReference>
<sequence>MEQRNSRPAPPHLDIDFVHDASNSDFDPYNMPIEPPSSPQTQSAQPRPVKPTKNRARNESRKLISHVLLQLANRPKPRTALEAIINPAAEGQEGGIGALAQSLKYAVKGGLKSTEATQYKRPAKVDLDDSDDEAETTFSTDETFNLMSQLKDVLLMSFAQGWRIFDDEPSSNTWAGEATTRTGTSASRQSRSSIRAPTSRLPSASPSYSNKVHIPELLALCVSVLGSVVLEDCRYKILAPRPSRPPNALQSLTLSVAQFLIHHHGRDPQVISQISIAMIPAFYTFPESMYARLLTFFESSVIGIITGNLEQLSPLHLRPAMSMNSPQLSVKSAVAQDHSIISIHVDEVAPESGSIKGVPHLDLAASLHHQIQSTNNPDQSLTVYRLASLIPPLFNAIFDTLQDDEYSSGHHGHWDRVVRLLRIFSAAKLDLYNDILEIVAYHTPKARRGAIAALSAVWPRAVGHSYISGPFCPNSPHHADGHQFVSWYFASGNRPSFSDASFNDCKCCSRPINGFGLKCPLCFISIHFDCYDYPSGNYQIPYTGSQKSRTQRIAMFRYSISPSPQGVELGRLSRLGHRFQANTWFTITLCYSCKLPLWGCLGQGFWCPDCSAACHAHCLPGMETFCSSTSISLAHLSTKYPILRETCVAYYPILKFPPSQLKDLTFEEAGTYLGILRIQLQHLTNGLAMGSIIIDDAGADPIERRRFELHDVIDVLDEIVRGNSAIPSPSTQQYLDDNHISKDQRPLIIFDWSFLCYIATCLKASVLSASQPVNSDYLTVHQPLPPDSGEEPISHPQEARSSTIIREILKVEFGIRSEDASQLVLNHMLHASLIDLAHTQVEEDPIYTFPLPLGLDLSVNVETLVSAIEACFSDLDLSSNEFGFLLLTKRLWPNGLMSDYALKRLAEKVLFWILDEDHNLAIVLREYVATQRALPGVSLYKSHSNWPFPSDSRLGAHANNGGDYVAARRSLHSRYAVPWLRELHDLDTDLYTSIIVDVCSDSTRNREIGSLPNFDEGTNRIVPLEECDQILRYIVKLSQNFVLFSSFDHTFLLWMEKAVAFGWEHKYMPSLQRLFAHENETLQTRSSAHLDTLATASTFIDPLQAIINLANQADDGLTRSLRCLLMCIRSGAVVPTQIFLQFLSLISTSSPHCLQDASILTECVMLSLWIRTLGRQELQTVISQIHEKISSRITACLVTGMDAETGLRIIRQSLASCLRIYGCDRNSILSTGIVIEDEVRELPSRRKTGNRASRTDDPVFVQPKILEALQSYLDCNVEEVSCLLIHFFHAFLMESPFLEAFEVDNFILRNGKLITSCVWKAYGIQRDEIALARTNLLLRSLLVDGEPFQDILLSTIHGNVSTEVKLLNLNHLFRMVSDVTSPAFGVEGRQWRSSVVEIFYHYLSALWQDSQEEVRLSVRASMVALLPAHFELISQCWRETLLKAPIAEKLRLLSFLMQLHPHFPNWKRKSAATTICAQVLIISVVPWDAIIDTLAEYDFDPKGHDAAYENYNGPEKSEAGTMPNDIDLLNLKVSCTLLSLQLLSNGVEIDGFSLMKIKVHLIQLSGFSRVTISPTPSGHSFYLQFSDIAELASAVYPCIEEMVHVVDAASYVDLPLPALGLPEGPEEKTSEALVGTIFIDSILLMISTLKELQALPVLTLKSVLESLYILVHKYDLDHPTLKHFHPLLRRAVLRTAELIGNDISYELRQVSLSVCSAAIKKWHNVLGPVVTTILELVGIQISSETLNAQDPLMAQGKQLIYSTLQTFHSSGLLVSLMKAILAQVTNAGSGKDADTGSLAELLLRDVLSRAPEVDSSTYQTVLNNISRFIRIVYYQSYTSDLLSYTGQQLTSIARRLSDGSVENPDPSPIIATLSTLLQHNKKNAKEKSNANGQCQALIEALSQQRGSNAQTNIQSNLMWDACNYLHHHAWMDDFMEQEFDSSTAIAKLILQTGIQDPISFQRCIELPTEKTAKLSQILRSWNIMLFTALDGSHDEWKMILLDHFSIFNLTFSMLFKGYAYYGITSLEVATTDVNQGHIAMKLWMTLVHLQSQHTTGGERMISSVWSELWSAYEGFLNVLETEAQVPFYATLISLTSSSMADLFIYMRSLRTSIALDTAQHISVINRLRTMTQGDSTFQKVSPQVFALQTF</sequence>
<dbReference type="Proteomes" id="UP000284842">
    <property type="component" value="Unassembled WGS sequence"/>
</dbReference>
<feature type="compositionally biased region" description="Low complexity" evidence="3">
    <location>
        <begin position="175"/>
        <end position="196"/>
    </location>
</feature>
<dbReference type="SMART" id="SM00109">
    <property type="entry name" value="C1"/>
    <property type="match status" value="1"/>
</dbReference>
<proteinExistence type="predicted"/>
<dbReference type="GO" id="GO:0046872">
    <property type="term" value="F:metal ion binding"/>
    <property type="evidence" value="ECO:0007669"/>
    <property type="project" value="UniProtKB-KW"/>
</dbReference>
<comment type="caution">
    <text evidence="5">The sequence shown here is derived from an EMBL/GenBank/DDBJ whole genome shotgun (WGS) entry which is preliminary data.</text>
</comment>